<dbReference type="InterPro" id="IPR016657">
    <property type="entry name" value="PAGM"/>
</dbReference>
<evidence type="ECO:0000256" key="11">
    <source>
        <dbReference type="ARBA" id="ARBA00031926"/>
    </source>
</evidence>
<protein>
    <recommendedName>
        <fullName evidence="4 14">Phosphoacetylglucosamine mutase</fullName>
        <shortName evidence="14">PAGM</shortName>
        <ecNumber evidence="4 14">5.4.2.3</ecNumber>
    </recommendedName>
    <alternativeName>
        <fullName evidence="12 14">Acetylglucosamine phosphomutase</fullName>
    </alternativeName>
    <alternativeName>
        <fullName evidence="11 14">N-acetylglucosamine-phosphate mutase</fullName>
    </alternativeName>
</protein>
<evidence type="ECO:0000313" key="23">
    <source>
        <dbReference type="Proteomes" id="UP001381693"/>
    </source>
</evidence>
<feature type="binding site" evidence="17">
    <location>
        <position position="279"/>
    </location>
    <ligand>
        <name>Mg(2+)</name>
        <dbReference type="ChEBI" id="CHEBI:18420"/>
    </ligand>
</feature>
<evidence type="ECO:0000259" key="20">
    <source>
        <dbReference type="Pfam" id="PF21404"/>
    </source>
</evidence>
<evidence type="ECO:0000256" key="2">
    <source>
        <dbReference type="ARBA" id="ARBA00004865"/>
    </source>
</evidence>
<evidence type="ECO:0000256" key="16">
    <source>
        <dbReference type="PIRSR" id="PIRSR016408-2"/>
    </source>
</evidence>
<keyword evidence="6 14" id="KW-0479">Metal-binding</keyword>
<dbReference type="Pfam" id="PF21404">
    <property type="entry name" value="AMG1_III"/>
    <property type="match status" value="1"/>
</dbReference>
<evidence type="ECO:0000259" key="18">
    <source>
        <dbReference type="Pfam" id="PF00408"/>
    </source>
</evidence>
<evidence type="ECO:0000256" key="3">
    <source>
        <dbReference type="ARBA" id="ARBA00010231"/>
    </source>
</evidence>
<evidence type="ECO:0000256" key="7">
    <source>
        <dbReference type="ARBA" id="ARBA00022842"/>
    </source>
</evidence>
<comment type="catalytic activity">
    <reaction evidence="1 14">
        <text>N-acetyl-alpha-D-glucosamine 1-phosphate = N-acetyl-D-glucosamine 6-phosphate</text>
        <dbReference type="Rhea" id="RHEA:23804"/>
        <dbReference type="ChEBI" id="CHEBI:57513"/>
        <dbReference type="ChEBI" id="CHEBI:57776"/>
        <dbReference type="EC" id="5.4.2.3"/>
    </reaction>
</comment>
<name>A0AAN8WR16_HALRR</name>
<evidence type="ECO:0000259" key="19">
    <source>
        <dbReference type="Pfam" id="PF02878"/>
    </source>
</evidence>
<dbReference type="SUPFAM" id="SSF55957">
    <property type="entry name" value="Phosphoglucomutase, C-terminal domain"/>
    <property type="match status" value="1"/>
</dbReference>
<feature type="domain" description="Alpha-D-phosphohexomutase C-terminal" evidence="18">
    <location>
        <begin position="484"/>
        <end position="521"/>
    </location>
</feature>
<feature type="domain" description="Alpha-D-phosphohexomutase alpha/beta/alpha" evidence="19">
    <location>
        <begin position="121"/>
        <end position="171"/>
    </location>
</feature>
<dbReference type="InterPro" id="IPR049022">
    <property type="entry name" value="AMG1_III"/>
</dbReference>
<evidence type="ECO:0000256" key="10">
    <source>
        <dbReference type="ARBA" id="ARBA00023316"/>
    </source>
</evidence>
<keyword evidence="9" id="KW-0119">Carbohydrate metabolism</keyword>
<gene>
    <name evidence="22" type="primary">PGM3</name>
    <name evidence="22" type="ORF">SK128_003927</name>
</gene>
<feature type="binding site" description="via phosphate group" evidence="17">
    <location>
        <position position="67"/>
    </location>
    <ligand>
        <name>Mg(2+)</name>
        <dbReference type="ChEBI" id="CHEBI:18420"/>
    </ligand>
</feature>
<feature type="domain" description="Alpha-D-phosphohexomutase alpha/beta/alpha" evidence="19">
    <location>
        <begin position="56"/>
        <end position="92"/>
    </location>
</feature>
<dbReference type="Pfam" id="PF21405">
    <property type="entry name" value="AMG1_II"/>
    <property type="match status" value="1"/>
</dbReference>
<evidence type="ECO:0000313" key="22">
    <source>
        <dbReference type="EMBL" id="KAK7068681.1"/>
    </source>
</evidence>
<organism evidence="22 23">
    <name type="scientific">Halocaridina rubra</name>
    <name type="common">Hawaiian red shrimp</name>
    <dbReference type="NCBI Taxonomy" id="373956"/>
    <lineage>
        <taxon>Eukaryota</taxon>
        <taxon>Metazoa</taxon>
        <taxon>Ecdysozoa</taxon>
        <taxon>Arthropoda</taxon>
        <taxon>Crustacea</taxon>
        <taxon>Multicrustacea</taxon>
        <taxon>Malacostraca</taxon>
        <taxon>Eumalacostraca</taxon>
        <taxon>Eucarida</taxon>
        <taxon>Decapoda</taxon>
        <taxon>Pleocyemata</taxon>
        <taxon>Caridea</taxon>
        <taxon>Atyoidea</taxon>
        <taxon>Atyidae</taxon>
        <taxon>Halocaridina</taxon>
    </lineage>
</organism>
<feature type="active site" description="Phosphoserine intermediate" evidence="15">
    <location>
        <position position="67"/>
    </location>
</feature>
<dbReference type="GO" id="GO:0006048">
    <property type="term" value="P:UDP-N-acetylglucosamine biosynthetic process"/>
    <property type="evidence" value="ECO:0007669"/>
    <property type="project" value="UniProtKB-UniRule"/>
</dbReference>
<keyword evidence="8 14" id="KW-0413">Isomerase</keyword>
<dbReference type="PANTHER" id="PTHR45955:SF1">
    <property type="entry name" value="PHOSPHOACETYLGLUCOSAMINE MUTASE"/>
    <property type="match status" value="1"/>
</dbReference>
<comment type="caution">
    <text evidence="22">The sequence shown here is derived from an EMBL/GenBank/DDBJ whole genome shotgun (WGS) entry which is preliminary data.</text>
</comment>
<evidence type="ECO:0000256" key="5">
    <source>
        <dbReference type="ARBA" id="ARBA00022553"/>
    </source>
</evidence>
<proteinExistence type="inferred from homology"/>
<dbReference type="Gene3D" id="3.30.310.50">
    <property type="entry name" value="Alpha-D-phosphohexomutase, C-terminal domain"/>
    <property type="match status" value="1"/>
</dbReference>
<evidence type="ECO:0000256" key="9">
    <source>
        <dbReference type="ARBA" id="ARBA00023277"/>
    </source>
</evidence>
<dbReference type="FunFam" id="3.40.120.10:FF:000013">
    <property type="entry name" value="Phosphoacetylglucosamine mutase"/>
    <property type="match status" value="1"/>
</dbReference>
<feature type="binding site" evidence="16">
    <location>
        <position position="502"/>
    </location>
    <ligand>
        <name>substrate</name>
    </ligand>
</feature>
<evidence type="ECO:0000256" key="6">
    <source>
        <dbReference type="ARBA" id="ARBA00022723"/>
    </source>
</evidence>
<dbReference type="GO" id="GO:0000287">
    <property type="term" value="F:magnesium ion binding"/>
    <property type="evidence" value="ECO:0007669"/>
    <property type="project" value="InterPro"/>
</dbReference>
<dbReference type="InterPro" id="IPR016055">
    <property type="entry name" value="A-D-PHexomutase_a/b/a-I/II/III"/>
</dbReference>
<comment type="cofactor">
    <cofactor evidence="14 17">
        <name>Mg(2+)</name>
        <dbReference type="ChEBI" id="CHEBI:18420"/>
    </cofactor>
    <text evidence="14 17">Binds 1 Mg(2+) ion per subunit.</text>
</comment>
<keyword evidence="10" id="KW-0961">Cell wall biogenesis/degradation</keyword>
<evidence type="ECO:0000256" key="17">
    <source>
        <dbReference type="PIRSR" id="PIRSR016408-3"/>
    </source>
</evidence>
<dbReference type="Gene3D" id="3.40.120.10">
    <property type="entry name" value="Alpha-D-Glucose-1,6-Bisphosphate, subunit A, domain 3"/>
    <property type="match status" value="3"/>
</dbReference>
<dbReference type="EMBL" id="JAXCGZ010017154">
    <property type="protein sequence ID" value="KAK7068681.1"/>
    <property type="molecule type" value="Genomic_DNA"/>
</dbReference>
<keyword evidence="5" id="KW-0597">Phosphoprotein</keyword>
<feature type="domain" description="Phosphoacetylglucosamine mutase AMG1" evidence="21">
    <location>
        <begin position="180"/>
        <end position="284"/>
    </location>
</feature>
<dbReference type="GO" id="GO:0071555">
    <property type="term" value="P:cell wall organization"/>
    <property type="evidence" value="ECO:0007669"/>
    <property type="project" value="UniProtKB-KW"/>
</dbReference>
<dbReference type="Pfam" id="PF00408">
    <property type="entry name" value="PGM_PMM_IV"/>
    <property type="match status" value="1"/>
</dbReference>
<dbReference type="EC" id="5.4.2.3" evidence="4 14"/>
<dbReference type="GO" id="GO:0005975">
    <property type="term" value="P:carbohydrate metabolic process"/>
    <property type="evidence" value="ECO:0007669"/>
    <property type="project" value="InterPro"/>
</dbReference>
<comment type="function">
    <text evidence="13">Catalyzes the conversion of GlcNAc-6-P into GlcNAc-1-P during the synthesis of uridine diphosphate/UDP-GlcNAc, which is a biosynthetic precursor of chitin and also supplies the amino sugars for N-linked oligosaccharides of glycoproteins.</text>
</comment>
<feature type="binding site" evidence="17">
    <location>
        <position position="277"/>
    </location>
    <ligand>
        <name>Mg(2+)</name>
        <dbReference type="ChEBI" id="CHEBI:18420"/>
    </ligand>
</feature>
<feature type="binding site" evidence="17">
    <location>
        <position position="281"/>
    </location>
    <ligand>
        <name>Mg(2+)</name>
        <dbReference type="ChEBI" id="CHEBI:18420"/>
    </ligand>
</feature>
<feature type="binding site" evidence="16">
    <location>
        <begin position="371"/>
        <end position="373"/>
    </location>
    <ligand>
        <name>substrate</name>
    </ligand>
</feature>
<dbReference type="SUPFAM" id="SSF53738">
    <property type="entry name" value="Phosphoglucomutase, first 3 domains"/>
    <property type="match status" value="3"/>
</dbReference>
<comment type="function">
    <text evidence="14">Catalyzes the conversion of GlcNAc-6-P into GlcNAc-1-P during the synthesis of uridine diphosphate/UDP-GlcNAc, a sugar nucleotide critical to multiple glycosylation pathways including protein N- and O-glycosylation.</text>
</comment>
<dbReference type="AlphaFoldDB" id="A0AAN8WR16"/>
<evidence type="ECO:0000256" key="15">
    <source>
        <dbReference type="PIRSR" id="PIRSR016408-1"/>
    </source>
</evidence>
<dbReference type="Pfam" id="PF02878">
    <property type="entry name" value="PGM_PMM_I"/>
    <property type="match status" value="2"/>
</dbReference>
<dbReference type="Proteomes" id="UP001381693">
    <property type="component" value="Unassembled WGS sequence"/>
</dbReference>
<evidence type="ECO:0000256" key="14">
    <source>
        <dbReference type="PIRNR" id="PIRNR016408"/>
    </source>
</evidence>
<dbReference type="FunFam" id="3.40.120.10:FF:000023">
    <property type="entry name" value="Phosphoacetylglucosamine mutase"/>
    <property type="match status" value="1"/>
</dbReference>
<dbReference type="InterPro" id="IPR005844">
    <property type="entry name" value="A-D-PHexomutase_a/b/a-I"/>
</dbReference>
<accession>A0AAN8WR16</accession>
<evidence type="ECO:0000256" key="8">
    <source>
        <dbReference type="ARBA" id="ARBA00023235"/>
    </source>
</evidence>
<dbReference type="PIRSF" id="PIRSF016408">
    <property type="entry name" value="PAGM"/>
    <property type="match status" value="1"/>
</dbReference>
<reference evidence="22 23" key="1">
    <citation type="submission" date="2023-11" db="EMBL/GenBank/DDBJ databases">
        <title>Halocaridina rubra genome assembly.</title>
        <authorList>
            <person name="Smith C."/>
        </authorList>
    </citation>
    <scope>NUCLEOTIDE SEQUENCE [LARGE SCALE GENOMIC DNA]</scope>
    <source>
        <strain evidence="22">EP-1</strain>
        <tissue evidence="22">Whole</tissue>
    </source>
</reference>
<dbReference type="FunFam" id="3.30.310.50:FF:000003">
    <property type="entry name" value="Phosphoacetylglucosamine mutase"/>
    <property type="match status" value="1"/>
</dbReference>
<evidence type="ECO:0000256" key="4">
    <source>
        <dbReference type="ARBA" id="ARBA00012731"/>
    </source>
</evidence>
<dbReference type="PANTHER" id="PTHR45955">
    <property type="entry name" value="PHOSPHOACETYLGLUCOSAMINE MUTASE"/>
    <property type="match status" value="1"/>
</dbReference>
<comment type="similarity">
    <text evidence="3 14">Belongs to the phosphohexose mutase family.</text>
</comment>
<evidence type="ECO:0000259" key="21">
    <source>
        <dbReference type="Pfam" id="PF21405"/>
    </source>
</evidence>
<dbReference type="PROSITE" id="PS00710">
    <property type="entry name" value="PGM_PMM"/>
    <property type="match status" value="1"/>
</dbReference>
<evidence type="ECO:0000256" key="13">
    <source>
        <dbReference type="ARBA" id="ARBA00059527"/>
    </source>
</evidence>
<sequence length="538" mass="58323">MMSRFADAAKVATSKYPKTTNKTIKYGTAGFRSKAEELDFIMYRMGLLAALRACDTKAAIGVMITASHNPVQDNGVKLVDPMGEMLAPAWEVHATTLVNASDDEIPRALEKIGGEARIDLNHSPLVFVGRDTRPSSSQLCDAVISGVRVVGGDVKDLGVITTPIIHYVITCHNDGGTYGVPSEEGYYQKICEAFVKLRSSGASNGNYEPIVYYDGANGVGALMIANFLKHLGNSLSVSIYNDDGVLNHLCGADYVKVQQKWPEGVPRIQNVRCVSVDGDADRVIYSYIDSNDKYHMLDGDKIATLIAGYIQELLKNSGLKLKLGLVQTAYANGASTEYITRKLGVPVACAMTGVKHLHHMALQFDIGVYFEANGHGTVIFSKEARAAIRDAAQRNNENANKLSQVLDVINETVGDAISDMLLVETVLHARGWSIFDWDKAYADLPNRQMKVTVADRTVITTTDAERVCVTPEGLQNSINEMVKAYPQGRSFVRPSGTEDIVRVYAEASSQEQADELAIKVAGAVYDQAGGVGSKPQSL</sequence>
<evidence type="ECO:0000256" key="12">
    <source>
        <dbReference type="ARBA" id="ARBA00032065"/>
    </source>
</evidence>
<keyword evidence="23" id="KW-1185">Reference proteome</keyword>
<dbReference type="InterPro" id="IPR005843">
    <property type="entry name" value="A-D-PHexomutase_C"/>
</dbReference>
<comment type="pathway">
    <text evidence="2 14">Nucleotide-sugar biosynthesis; UDP-N-acetyl-alpha-D-glucosamine biosynthesis; N-acetyl-alpha-D-glucosamine 1-phosphate from alpha-D-glucosamine 6-phosphate (route I): step 2/2.</text>
</comment>
<dbReference type="InterPro" id="IPR036900">
    <property type="entry name" value="A-D-PHexomutase_C_sf"/>
</dbReference>
<dbReference type="GO" id="GO:0004610">
    <property type="term" value="F:phosphoacetylglucosamine mutase activity"/>
    <property type="evidence" value="ECO:0007669"/>
    <property type="project" value="UniProtKB-UniRule"/>
</dbReference>
<feature type="domain" description="Phosphoacetylglucosamine mutase AMG1" evidence="20">
    <location>
        <begin position="298"/>
        <end position="432"/>
    </location>
</feature>
<evidence type="ECO:0000256" key="1">
    <source>
        <dbReference type="ARBA" id="ARBA00000558"/>
    </source>
</evidence>
<dbReference type="InterPro" id="IPR016066">
    <property type="entry name" value="A-D-PHexomutase_CS"/>
</dbReference>
<dbReference type="InterPro" id="IPR049023">
    <property type="entry name" value="AMG1_II"/>
</dbReference>
<keyword evidence="7 14" id="KW-0460">Magnesium</keyword>
<feature type="binding site" evidence="16">
    <location>
        <begin position="493"/>
        <end position="497"/>
    </location>
    <ligand>
        <name>substrate</name>
    </ligand>
</feature>
<dbReference type="CDD" id="cd03086">
    <property type="entry name" value="PGM3"/>
    <property type="match status" value="1"/>
</dbReference>